<sequence>MSNYYRMMVLLEEPMDETMAKDMKSTQEESTEAKEEKKVMHEFVEELTLPFQTDELDILNKWFDKFDEEICIPNEGHIKYEITSDGLIVLILDKELDHEFVARVREFVENNNIEEEEE</sequence>
<feature type="compositionally biased region" description="Basic and acidic residues" evidence="1">
    <location>
        <begin position="18"/>
        <end position="37"/>
    </location>
</feature>
<organism evidence="2 3">
    <name type="scientific">Nakaseomyces bracarensis</name>
    <dbReference type="NCBI Taxonomy" id="273131"/>
    <lineage>
        <taxon>Eukaryota</taxon>
        <taxon>Fungi</taxon>
        <taxon>Dikarya</taxon>
        <taxon>Ascomycota</taxon>
        <taxon>Saccharomycotina</taxon>
        <taxon>Saccharomycetes</taxon>
        <taxon>Saccharomycetales</taxon>
        <taxon>Saccharomycetaceae</taxon>
        <taxon>Nakaseomyces</taxon>
    </lineage>
</organism>
<dbReference type="SUPFAM" id="SSF89975">
    <property type="entry name" value="Hypothetical protein Yml108w"/>
    <property type="match status" value="1"/>
</dbReference>
<accession>A0ABR4P123</accession>
<evidence type="ECO:0000256" key="1">
    <source>
        <dbReference type="SAM" id="MobiDB-lite"/>
    </source>
</evidence>
<protein>
    <submittedName>
        <fullName evidence="2">Uncharacterized protein</fullName>
    </submittedName>
</protein>
<proteinExistence type="predicted"/>
<reference evidence="2 3" key="1">
    <citation type="submission" date="2024-05" db="EMBL/GenBank/DDBJ databases">
        <title>Long read based assembly of the Candida bracarensis genome reveals expanded adhesin content.</title>
        <authorList>
            <person name="Marcet-Houben M."/>
            <person name="Ksiezopolska E."/>
            <person name="Gabaldon T."/>
        </authorList>
    </citation>
    <scope>NUCLEOTIDE SEQUENCE [LARGE SCALE GENOMIC DNA]</scope>
    <source>
        <strain evidence="2 3">CBM6</strain>
    </source>
</reference>
<gene>
    <name evidence="2" type="ORF">RNJ44_00056</name>
</gene>
<dbReference type="InterPro" id="IPR015080">
    <property type="entry name" value="DUF1892"/>
</dbReference>
<name>A0ABR4P123_9SACH</name>
<dbReference type="Proteomes" id="UP001623330">
    <property type="component" value="Unassembled WGS sequence"/>
</dbReference>
<dbReference type="EMBL" id="JBEVYD010000001">
    <property type="protein sequence ID" value="KAL3235297.1"/>
    <property type="molecule type" value="Genomic_DNA"/>
</dbReference>
<evidence type="ECO:0000313" key="3">
    <source>
        <dbReference type="Proteomes" id="UP001623330"/>
    </source>
</evidence>
<evidence type="ECO:0000313" key="2">
    <source>
        <dbReference type="EMBL" id="KAL3235297.1"/>
    </source>
</evidence>
<dbReference type="Pfam" id="PF08987">
    <property type="entry name" value="DUF1892"/>
    <property type="match status" value="1"/>
</dbReference>
<dbReference type="InterPro" id="IPR035946">
    <property type="entry name" value="YML108W-like_sf"/>
</dbReference>
<dbReference type="Gene3D" id="3.10.20.250">
    <property type="entry name" value="YML108W-like"/>
    <property type="match status" value="1"/>
</dbReference>
<comment type="caution">
    <text evidence="2">The sequence shown here is derived from an EMBL/GenBank/DDBJ whole genome shotgun (WGS) entry which is preliminary data.</text>
</comment>
<keyword evidence="3" id="KW-1185">Reference proteome</keyword>
<feature type="region of interest" description="Disordered" evidence="1">
    <location>
        <begin position="17"/>
        <end position="37"/>
    </location>
</feature>